<dbReference type="Gene3D" id="1.10.150.250">
    <property type="entry name" value="Flavinator of succinate dehydrogenase"/>
    <property type="match status" value="1"/>
</dbReference>
<gene>
    <name evidence="4" type="ORF">FBQ73_06225</name>
</gene>
<dbReference type="Proteomes" id="UP000305131">
    <property type="component" value="Unassembled WGS sequence"/>
</dbReference>
<dbReference type="SUPFAM" id="SSF109910">
    <property type="entry name" value="YgfY-like"/>
    <property type="match status" value="1"/>
</dbReference>
<comment type="similarity">
    <text evidence="1">Belongs to the SdhE FAD assembly factor family.</text>
</comment>
<evidence type="ECO:0000256" key="3">
    <source>
        <dbReference type="ARBA" id="ARBA00023186"/>
    </source>
</evidence>
<evidence type="ECO:0000313" key="4">
    <source>
        <dbReference type="EMBL" id="TLX43708.1"/>
    </source>
</evidence>
<keyword evidence="3" id="KW-0143">Chaperone</keyword>
<dbReference type="InterPro" id="IPR005631">
    <property type="entry name" value="SDH"/>
</dbReference>
<evidence type="ECO:0000256" key="2">
    <source>
        <dbReference type="ARBA" id="ARBA00019418"/>
    </source>
</evidence>
<dbReference type="Pfam" id="PF03937">
    <property type="entry name" value="Sdh5"/>
    <property type="match status" value="1"/>
</dbReference>
<dbReference type="OrthoDB" id="9807264at2"/>
<comment type="caution">
    <text evidence="4">The sequence shown here is derived from an EMBL/GenBank/DDBJ whole genome shotgun (WGS) entry which is preliminary data.</text>
</comment>
<evidence type="ECO:0000313" key="5">
    <source>
        <dbReference type="Proteomes" id="UP000305131"/>
    </source>
</evidence>
<dbReference type="PANTHER" id="PTHR12469">
    <property type="entry name" value="PROTEIN EMI5 HOMOLOG, MITOCHONDRIAL"/>
    <property type="match status" value="1"/>
</dbReference>
<organism evidence="4 5">
    <name type="scientific">Xanthobacter autotrophicus</name>
    <dbReference type="NCBI Taxonomy" id="280"/>
    <lineage>
        <taxon>Bacteria</taxon>
        <taxon>Pseudomonadati</taxon>
        <taxon>Pseudomonadota</taxon>
        <taxon>Alphaproteobacteria</taxon>
        <taxon>Hyphomicrobiales</taxon>
        <taxon>Xanthobacteraceae</taxon>
        <taxon>Xanthobacter</taxon>
    </lineage>
</organism>
<reference evidence="4 5" key="1">
    <citation type="submission" date="2019-05" db="EMBL/GenBank/DDBJ databases">
        <authorList>
            <person name="Zhou X."/>
        </authorList>
    </citation>
    <scope>NUCLEOTIDE SEQUENCE [LARGE SCALE GENOMIC DNA]</scope>
    <source>
        <strain evidence="4 5">DSM 432</strain>
    </source>
</reference>
<dbReference type="AlphaFoldDB" id="A0A6C1KHF0"/>
<dbReference type="EMBL" id="VAUP01000015">
    <property type="protein sequence ID" value="TLX43708.1"/>
    <property type="molecule type" value="Genomic_DNA"/>
</dbReference>
<dbReference type="InterPro" id="IPR036714">
    <property type="entry name" value="SDH_sf"/>
</dbReference>
<proteinExistence type="inferred from homology"/>
<dbReference type="RefSeq" id="WP_138398617.1">
    <property type="nucleotide sequence ID" value="NZ_JBAFVI010000001.1"/>
</dbReference>
<sequence>MTGLTRSSDGLDERRRRILFRAWHRGMREMDLILGGFANVEIESLSDAELDAFEALLEPDDQKVFSWISASEPTPAEFDTPLFRKICDFHLSGRGLPA</sequence>
<dbReference type="GeneID" id="95773058"/>
<protein>
    <recommendedName>
        <fullName evidence="2">FAD assembly factor SdhE</fullName>
    </recommendedName>
</protein>
<dbReference type="GO" id="GO:0006099">
    <property type="term" value="P:tricarboxylic acid cycle"/>
    <property type="evidence" value="ECO:0007669"/>
    <property type="project" value="TreeGrafter"/>
</dbReference>
<dbReference type="PANTHER" id="PTHR12469:SF2">
    <property type="entry name" value="SUCCINATE DEHYDROGENASE ASSEMBLY FACTOR 2, MITOCHONDRIAL"/>
    <property type="match status" value="1"/>
</dbReference>
<evidence type="ECO:0000256" key="1">
    <source>
        <dbReference type="ARBA" id="ARBA00008571"/>
    </source>
</evidence>
<name>A0A6C1KHF0_XANAU</name>
<accession>A0A6C1KHF0</accession>